<reference evidence="1 2" key="1">
    <citation type="journal article" date="2013" name="BMC Genomics">
        <title>Reconstruction of the lipid metabolism for the microalga Monoraphidium neglectum from its genome sequence reveals characteristics suitable for biofuel production.</title>
        <authorList>
            <person name="Bogen C."/>
            <person name="Al-Dilaimi A."/>
            <person name="Albersmeier A."/>
            <person name="Wichmann J."/>
            <person name="Grundmann M."/>
            <person name="Rupp O."/>
            <person name="Lauersen K.J."/>
            <person name="Blifernez-Klassen O."/>
            <person name="Kalinowski J."/>
            <person name="Goesmann A."/>
            <person name="Mussgnug J.H."/>
            <person name="Kruse O."/>
        </authorList>
    </citation>
    <scope>NUCLEOTIDE SEQUENCE [LARGE SCALE GENOMIC DNA]</scope>
    <source>
        <strain evidence="1 2">SAG 48.87</strain>
    </source>
</reference>
<gene>
    <name evidence="1" type="ORF">MNEG_12254</name>
</gene>
<dbReference type="STRING" id="145388.A0A0D2M313"/>
<accession>A0A0D2M313</accession>
<sequence>MACTRLQQWAFGDGGLRDIWAQLPEQGQALFKLLRGASDLLMMPKDMLLDDDIREETHAAAAGAGAGAGAAAPRLELEAECIYYSPTDDMTMERVEVGEEPGLEFGSESEDELAAVGNMGADLGAAPPLRFRLLARLWHGGVPRPRRVTGQRAE</sequence>
<dbReference type="EMBL" id="KK103367">
    <property type="protein sequence ID" value="KIY95706.1"/>
    <property type="molecule type" value="Genomic_DNA"/>
</dbReference>
<dbReference type="KEGG" id="mng:MNEG_12254"/>
<dbReference type="Proteomes" id="UP000054498">
    <property type="component" value="Unassembled WGS sequence"/>
</dbReference>
<proteinExistence type="predicted"/>
<name>A0A0D2M313_9CHLO</name>
<dbReference type="RefSeq" id="XP_013894726.1">
    <property type="nucleotide sequence ID" value="XM_014039272.1"/>
</dbReference>
<evidence type="ECO:0000313" key="1">
    <source>
        <dbReference type="EMBL" id="KIY95706.1"/>
    </source>
</evidence>
<dbReference type="GeneID" id="25729598"/>
<protein>
    <submittedName>
        <fullName evidence="1">Uncharacterized protein</fullName>
    </submittedName>
</protein>
<organism evidence="1 2">
    <name type="scientific">Monoraphidium neglectum</name>
    <dbReference type="NCBI Taxonomy" id="145388"/>
    <lineage>
        <taxon>Eukaryota</taxon>
        <taxon>Viridiplantae</taxon>
        <taxon>Chlorophyta</taxon>
        <taxon>core chlorophytes</taxon>
        <taxon>Chlorophyceae</taxon>
        <taxon>CS clade</taxon>
        <taxon>Sphaeropleales</taxon>
        <taxon>Selenastraceae</taxon>
        <taxon>Monoraphidium</taxon>
    </lineage>
</organism>
<keyword evidence="2" id="KW-1185">Reference proteome</keyword>
<evidence type="ECO:0000313" key="2">
    <source>
        <dbReference type="Proteomes" id="UP000054498"/>
    </source>
</evidence>
<dbReference type="AlphaFoldDB" id="A0A0D2M313"/>